<evidence type="ECO:0008006" key="5">
    <source>
        <dbReference type="Google" id="ProtNLM"/>
    </source>
</evidence>
<keyword evidence="2" id="KW-0732">Signal</keyword>
<accession>A0A5M6D5H9</accession>
<organism evidence="3 4">
    <name type="scientific">Roseiconus nitratireducens</name>
    <dbReference type="NCBI Taxonomy" id="2605748"/>
    <lineage>
        <taxon>Bacteria</taxon>
        <taxon>Pseudomonadati</taxon>
        <taxon>Planctomycetota</taxon>
        <taxon>Planctomycetia</taxon>
        <taxon>Pirellulales</taxon>
        <taxon>Pirellulaceae</taxon>
        <taxon>Roseiconus</taxon>
    </lineage>
</organism>
<keyword evidence="4" id="KW-1185">Reference proteome</keyword>
<dbReference type="Proteomes" id="UP000324479">
    <property type="component" value="Unassembled WGS sequence"/>
</dbReference>
<proteinExistence type="predicted"/>
<dbReference type="EMBL" id="VWOX01000007">
    <property type="protein sequence ID" value="KAA5542767.1"/>
    <property type="molecule type" value="Genomic_DNA"/>
</dbReference>
<name>A0A5M6D5H9_9BACT</name>
<evidence type="ECO:0000256" key="1">
    <source>
        <dbReference type="SAM" id="MobiDB-lite"/>
    </source>
</evidence>
<feature type="signal peptide" evidence="2">
    <location>
        <begin position="1"/>
        <end position="23"/>
    </location>
</feature>
<protein>
    <recommendedName>
        <fullName evidence="5">Carboxypeptidase family protein</fullName>
    </recommendedName>
</protein>
<dbReference type="RefSeq" id="WP_150077184.1">
    <property type="nucleotide sequence ID" value="NZ_VWOX01000007.1"/>
</dbReference>
<feature type="region of interest" description="Disordered" evidence="1">
    <location>
        <begin position="24"/>
        <end position="44"/>
    </location>
</feature>
<reference evidence="3 4" key="1">
    <citation type="submission" date="2019-08" db="EMBL/GenBank/DDBJ databases">
        <authorList>
            <person name="Dhanesh K."/>
            <person name="Kumar G."/>
            <person name="Sasikala C."/>
            <person name="Venkata Ramana C."/>
        </authorList>
    </citation>
    <scope>NUCLEOTIDE SEQUENCE [LARGE SCALE GENOMIC DNA]</scope>
    <source>
        <strain evidence="3 4">JC645</strain>
    </source>
</reference>
<evidence type="ECO:0000313" key="3">
    <source>
        <dbReference type="EMBL" id="KAA5542767.1"/>
    </source>
</evidence>
<sequence length="444" mass="48666">MNRTWRLLLVLLVWTCASVAARAQQRDPFSNSNDPNDPFVKSQPAAGKPVEITFKVLDENEQPVPDVVIHPRSSRDRFVTDKDGIATWKTTEERISQLAAGTPKQIGFATGPARDRPMPRITARFTVDTLTAGSVLTLRGKAGVRLSGRVVGAENGEPINNVRIYCAAIEYPKPLQSNWFTSTNDAGQWSMVIPRVDTKVIAAGQGLLGYKIDHDLRYATDVKIPENVDAITVPDFKIDPIPPLKVVVRDADQKAVANAMVKAWYHHWLSDDIVMPESFSDSVSTDEQGRAALKVKEVEGVTAFVKATRVVDGVTLTGRTKISPDVPESTQQPIEIVLQRPVAVTGKLTRDGQPASDVEVVIYESIDVPKRSPPWITTGLRGESTTNASGVYELQVEPGVRYVVALKQRGNDGRQTLLHRTSDALMTSYTVPATELNSVAKPSR</sequence>
<dbReference type="AlphaFoldDB" id="A0A5M6D5H9"/>
<evidence type="ECO:0000256" key="2">
    <source>
        <dbReference type="SAM" id="SignalP"/>
    </source>
</evidence>
<comment type="caution">
    <text evidence="3">The sequence shown here is derived from an EMBL/GenBank/DDBJ whole genome shotgun (WGS) entry which is preliminary data.</text>
</comment>
<feature type="chain" id="PRO_5024340046" description="Carboxypeptidase family protein" evidence="2">
    <location>
        <begin position="24"/>
        <end position="444"/>
    </location>
</feature>
<gene>
    <name evidence="3" type="ORF">FYK55_14705</name>
</gene>
<evidence type="ECO:0000313" key="4">
    <source>
        <dbReference type="Proteomes" id="UP000324479"/>
    </source>
</evidence>